<reference evidence="2 3" key="1">
    <citation type="submission" date="2019-07" db="EMBL/GenBank/DDBJ databases">
        <authorList>
            <person name="Zhou L.-Y."/>
        </authorList>
    </citation>
    <scope>NUCLEOTIDE SEQUENCE [LARGE SCALE GENOMIC DNA]</scope>
    <source>
        <strain evidence="2 3">YIM 101269</strain>
    </source>
</reference>
<proteinExistence type="predicted"/>
<evidence type="ECO:0000313" key="3">
    <source>
        <dbReference type="Proteomes" id="UP000317638"/>
    </source>
</evidence>
<sequence length="434" mass="47020">MSTLTHPAPAAVAPEGDRTPANVTPFAVGRMDQKSPTSLTNRSTNDDEEAKEPSAITEPVEEGPGPRTDWGIDTVKLSFEVDPNQSLTHSPFWTSVSSRMLPGSRGEDEVHQGKISFLTADVRVTLYAQSRRCHLEFNAARLTHGKSPLLWAPDGLVVLVERILQEVSPHACPTFIGYDSNGVETWAEDWASQVGIKRLDIARNLIIEDPALIKAALPSIECRYGKSKAQYASGKNGWTLVNSTSKSGVDRLYDKEAELATHDIECSLSESSGRLFRFEAQIQGDRLKKHGLTRLADVTDDRAWKALEARWSATGWGSPLPSSSGLLEALSGLSGVKTERLIGFLHLDATGQAASVLQPSHIRSQRKLARELGLTPGMPVELLGQARQHIDLGAGQLMPLAAVEPQPGVLASENRPTRVARPVLDSEASHSLAS</sequence>
<feature type="region of interest" description="Disordered" evidence="1">
    <location>
        <begin position="1"/>
        <end position="71"/>
    </location>
</feature>
<gene>
    <name evidence="2" type="ORF">FOJ82_11120</name>
</gene>
<dbReference type="Proteomes" id="UP000317638">
    <property type="component" value="Unassembled WGS sequence"/>
</dbReference>
<dbReference type="EMBL" id="VKKG01000004">
    <property type="protein sequence ID" value="TRY17811.1"/>
    <property type="molecule type" value="Genomic_DNA"/>
</dbReference>
<evidence type="ECO:0000313" key="2">
    <source>
        <dbReference type="EMBL" id="TRY17811.1"/>
    </source>
</evidence>
<feature type="region of interest" description="Disordered" evidence="1">
    <location>
        <begin position="408"/>
        <end position="434"/>
    </location>
</feature>
<accession>A0A553JZD2</accession>
<name>A0A553JZD2_9ACTN</name>
<feature type="compositionally biased region" description="Polar residues" evidence="1">
    <location>
        <begin position="34"/>
        <end position="43"/>
    </location>
</feature>
<organism evidence="2 3">
    <name type="scientific">Tessaracoccus rhinocerotis</name>
    <dbReference type="NCBI Taxonomy" id="1689449"/>
    <lineage>
        <taxon>Bacteria</taxon>
        <taxon>Bacillati</taxon>
        <taxon>Actinomycetota</taxon>
        <taxon>Actinomycetes</taxon>
        <taxon>Propionibacteriales</taxon>
        <taxon>Propionibacteriaceae</taxon>
        <taxon>Tessaracoccus</taxon>
    </lineage>
</organism>
<protein>
    <recommendedName>
        <fullName evidence="4">Replication-associated protein G2P N-terminal domain-containing protein</fullName>
    </recommendedName>
</protein>
<dbReference type="RefSeq" id="WP_143938551.1">
    <property type="nucleotide sequence ID" value="NZ_VKKG01000004.1"/>
</dbReference>
<evidence type="ECO:0008006" key="4">
    <source>
        <dbReference type="Google" id="ProtNLM"/>
    </source>
</evidence>
<evidence type="ECO:0000256" key="1">
    <source>
        <dbReference type="SAM" id="MobiDB-lite"/>
    </source>
</evidence>
<comment type="caution">
    <text evidence="2">The sequence shown here is derived from an EMBL/GenBank/DDBJ whole genome shotgun (WGS) entry which is preliminary data.</text>
</comment>
<keyword evidence="3" id="KW-1185">Reference proteome</keyword>
<dbReference type="AlphaFoldDB" id="A0A553JZD2"/>